<dbReference type="SMART" id="SM00965">
    <property type="entry name" value="STN"/>
    <property type="match status" value="1"/>
</dbReference>
<evidence type="ECO:0000256" key="12">
    <source>
        <dbReference type="SAM" id="MobiDB-lite"/>
    </source>
</evidence>
<keyword evidence="4" id="KW-0406">Ion transport</keyword>
<evidence type="ECO:0000256" key="6">
    <source>
        <dbReference type="ARBA" id="ARBA00023004"/>
    </source>
</evidence>
<proteinExistence type="inferred from homology"/>
<dbReference type="PROSITE" id="PS52016">
    <property type="entry name" value="TONB_DEPENDENT_REC_3"/>
    <property type="match status" value="1"/>
</dbReference>
<dbReference type="Gene3D" id="3.55.50.30">
    <property type="match status" value="1"/>
</dbReference>
<feature type="signal peptide" evidence="13">
    <location>
        <begin position="1"/>
        <end position="31"/>
    </location>
</feature>
<protein>
    <submittedName>
        <fullName evidence="15">TonB-dependent receptor</fullName>
    </submittedName>
</protein>
<dbReference type="InterPro" id="IPR012910">
    <property type="entry name" value="Plug_dom"/>
</dbReference>
<keyword evidence="5 10" id="KW-0812">Transmembrane</keyword>
<evidence type="ECO:0000256" key="10">
    <source>
        <dbReference type="PROSITE-ProRule" id="PRU01360"/>
    </source>
</evidence>
<feature type="compositionally biased region" description="Low complexity" evidence="12">
    <location>
        <begin position="178"/>
        <end position="196"/>
    </location>
</feature>
<evidence type="ECO:0000256" key="5">
    <source>
        <dbReference type="ARBA" id="ARBA00022692"/>
    </source>
</evidence>
<comment type="similarity">
    <text evidence="10 11">Belongs to the TonB-dependent receptor family.</text>
</comment>
<gene>
    <name evidence="15" type="ORF">N5J77_00335</name>
</gene>
<evidence type="ECO:0000256" key="13">
    <source>
        <dbReference type="SAM" id="SignalP"/>
    </source>
</evidence>
<dbReference type="Gene3D" id="2.170.130.10">
    <property type="entry name" value="TonB-dependent receptor, plug domain"/>
    <property type="match status" value="1"/>
</dbReference>
<evidence type="ECO:0000256" key="8">
    <source>
        <dbReference type="ARBA" id="ARBA00023136"/>
    </source>
</evidence>
<keyword evidence="4" id="KW-0410">Iron transport</keyword>
<keyword evidence="8 10" id="KW-0472">Membrane</keyword>
<evidence type="ECO:0000259" key="14">
    <source>
        <dbReference type="SMART" id="SM00965"/>
    </source>
</evidence>
<keyword evidence="15" id="KW-0675">Receptor</keyword>
<evidence type="ECO:0000256" key="11">
    <source>
        <dbReference type="RuleBase" id="RU003357"/>
    </source>
</evidence>
<dbReference type="AlphaFoldDB" id="A0AA43B809"/>
<evidence type="ECO:0000256" key="1">
    <source>
        <dbReference type="ARBA" id="ARBA00004571"/>
    </source>
</evidence>
<feature type="region of interest" description="Disordered" evidence="12">
    <location>
        <begin position="176"/>
        <end position="198"/>
    </location>
</feature>
<evidence type="ECO:0000256" key="9">
    <source>
        <dbReference type="ARBA" id="ARBA00023237"/>
    </source>
</evidence>
<dbReference type="PANTHER" id="PTHR47234">
    <property type="match status" value="1"/>
</dbReference>
<evidence type="ECO:0000256" key="3">
    <source>
        <dbReference type="ARBA" id="ARBA00022452"/>
    </source>
</evidence>
<dbReference type="GO" id="GO:0006826">
    <property type="term" value="P:iron ion transport"/>
    <property type="evidence" value="ECO:0007669"/>
    <property type="project" value="UniProtKB-KW"/>
</dbReference>
<dbReference type="RefSeq" id="WP_279728001.1">
    <property type="nucleotide sequence ID" value="NZ_JAOCKX010000001.1"/>
</dbReference>
<keyword evidence="6" id="KW-0408">Iron</keyword>
<dbReference type="InterPro" id="IPR037066">
    <property type="entry name" value="Plug_dom_sf"/>
</dbReference>
<dbReference type="EMBL" id="JAOCKX010000001">
    <property type="protein sequence ID" value="MDH2129553.1"/>
    <property type="molecule type" value="Genomic_DNA"/>
</dbReference>
<comment type="caution">
    <text evidence="15">The sequence shown here is derived from an EMBL/GenBank/DDBJ whole genome shotgun (WGS) entry which is preliminary data.</text>
</comment>
<feature type="domain" description="Secretin/TonB short N-terminal" evidence="14">
    <location>
        <begin position="56"/>
        <end position="108"/>
    </location>
</feature>
<dbReference type="GO" id="GO:0009279">
    <property type="term" value="C:cell outer membrane"/>
    <property type="evidence" value="ECO:0007669"/>
    <property type="project" value="UniProtKB-SubCell"/>
</dbReference>
<dbReference type="Pfam" id="PF00593">
    <property type="entry name" value="TonB_dep_Rec_b-barrel"/>
    <property type="match status" value="1"/>
</dbReference>
<dbReference type="InterPro" id="IPR011662">
    <property type="entry name" value="Secretin/TonB_short_N"/>
</dbReference>
<keyword evidence="9 10" id="KW-0998">Cell outer membrane</keyword>
<organism evidence="15 16">
    <name type="scientific">Sphingobium yanoikuyae</name>
    <name type="common">Sphingomonas yanoikuyae</name>
    <dbReference type="NCBI Taxonomy" id="13690"/>
    <lineage>
        <taxon>Bacteria</taxon>
        <taxon>Pseudomonadati</taxon>
        <taxon>Pseudomonadota</taxon>
        <taxon>Alphaproteobacteria</taxon>
        <taxon>Sphingomonadales</taxon>
        <taxon>Sphingomonadaceae</taxon>
        <taxon>Sphingobium</taxon>
    </lineage>
</organism>
<accession>A0AA43B809</accession>
<keyword evidence="7 11" id="KW-0798">TonB box</keyword>
<dbReference type="InterPro" id="IPR000531">
    <property type="entry name" value="Beta-barrel_TonB"/>
</dbReference>
<sequence length="863" mass="92111">MRGKFGPSVQQLLWASTAALTFAVNLNPALAQTRTFNVPAQPASRGIPMFAKQAGIQVVASGSSLRGRRTRLVRGSYTVAEALRLLLEGSGLVASSTGSTSIITIRADTSAADGQTVRPAADSESADIVVTGSRIVGGASASPTINLDAKQMRLAGQAELGEVLRSLPQNFAGGQNPGVMSGTTGSGNGNVSSGSSPNLRGLGGDATLTLMNGHRLSYGARVQAVDVSTIPLAAVDHVDIVADGASAIYGSDAVGGVVNVVLKRNFDGATLVARLGAATSGGDVQQQYSAVIGKTWQTGGVMAAVSHDYNSAIYSHDRSFTQYMPQGTTLYPEIKQTNAIISSHQSIGSFADISIDATYSRRTSFQQEELVYGDIYQNSPETESYSISPSLKIKIAPDWHFSLGGTYGRSDTKFDQIGLYEGTQTSRIRGCYCNELANIEGFVSGRIPGIIANPIGIVVGGGYRNNHYTSTRYSASRADSAGSVKSYYAFSELSLPFVEPGQGGLLLHSLSANAAVRYERYPGIANVAVPKFGVVYGVSPSIDIKTSWGKSFKAPLLNDLRAATYAQLYTADTFGGERFPVGSTMLIESGGNADLKPEKATSWSASIAVHPEWIKGFNLQVSYFNVQYKDRVVQPVAGTAVYQALSNPDYEQYVTYDPSQTLVDQTIANADLFYNYTTPDGPNNVVAILNNRYVNAAKQKIDGIDLTADYRIDIGTQSAMLLNANGAWLWSKQKLTSESTALDMAGIIFNPPRFKARGSIGWTDGNFTSMLYVNHISSLKDTRSTTVAKISSQTTFDGSIRYELPTPAGPFHGVSALLSVQNIFNQRPPYAAPTSGYLDYVNYDSTNFSAIGRFISLTLSKDW</sequence>
<evidence type="ECO:0000256" key="4">
    <source>
        <dbReference type="ARBA" id="ARBA00022496"/>
    </source>
</evidence>
<dbReference type="Gene3D" id="2.40.170.20">
    <property type="entry name" value="TonB-dependent receptor, beta-barrel domain"/>
    <property type="match status" value="1"/>
</dbReference>
<feature type="chain" id="PRO_5041307533" evidence="13">
    <location>
        <begin position="32"/>
        <end position="863"/>
    </location>
</feature>
<evidence type="ECO:0000256" key="2">
    <source>
        <dbReference type="ARBA" id="ARBA00022448"/>
    </source>
</evidence>
<comment type="subcellular location">
    <subcellularLocation>
        <location evidence="1 10">Cell outer membrane</location>
        <topology evidence="1 10">Multi-pass membrane protein</topology>
    </subcellularLocation>
</comment>
<dbReference type="SUPFAM" id="SSF56935">
    <property type="entry name" value="Porins"/>
    <property type="match status" value="1"/>
</dbReference>
<dbReference type="Pfam" id="PF07660">
    <property type="entry name" value="STN"/>
    <property type="match status" value="1"/>
</dbReference>
<evidence type="ECO:0000313" key="15">
    <source>
        <dbReference type="EMBL" id="MDH2129553.1"/>
    </source>
</evidence>
<keyword evidence="2 10" id="KW-0813">Transport</keyword>
<dbReference type="PANTHER" id="PTHR47234:SF3">
    <property type="entry name" value="SECRETIN_TONB SHORT N-TERMINAL DOMAIN-CONTAINING PROTEIN"/>
    <property type="match status" value="1"/>
</dbReference>
<name>A0AA43B809_SPHYA</name>
<reference evidence="15" key="1">
    <citation type="submission" date="2022-09" db="EMBL/GenBank/DDBJ databases">
        <title>Intensive care unit water sources are persistently colonized with multi-drug resistant bacteria and are the site of extensive horizontal gene transfer of antibiotic resistance genes.</title>
        <authorList>
            <person name="Diorio-Toth L."/>
        </authorList>
    </citation>
    <scope>NUCLEOTIDE SEQUENCE</scope>
    <source>
        <strain evidence="15">GD03659</strain>
    </source>
</reference>
<keyword evidence="13" id="KW-0732">Signal</keyword>
<evidence type="ECO:0000256" key="7">
    <source>
        <dbReference type="ARBA" id="ARBA00023077"/>
    </source>
</evidence>
<keyword evidence="3 10" id="KW-1134">Transmembrane beta strand</keyword>
<dbReference type="Pfam" id="PF07715">
    <property type="entry name" value="Plug"/>
    <property type="match status" value="1"/>
</dbReference>
<evidence type="ECO:0000313" key="16">
    <source>
        <dbReference type="Proteomes" id="UP001162318"/>
    </source>
</evidence>
<dbReference type="Proteomes" id="UP001162318">
    <property type="component" value="Unassembled WGS sequence"/>
</dbReference>
<dbReference type="InterPro" id="IPR039426">
    <property type="entry name" value="TonB-dep_rcpt-like"/>
</dbReference>
<dbReference type="InterPro" id="IPR036942">
    <property type="entry name" value="Beta-barrel_TonB_sf"/>
</dbReference>